<feature type="region of interest" description="Disordered" evidence="1">
    <location>
        <begin position="1"/>
        <end position="21"/>
    </location>
</feature>
<dbReference type="AlphaFoldDB" id="A0A834J5M1"/>
<feature type="compositionally biased region" description="Polar residues" evidence="1">
    <location>
        <begin position="48"/>
        <end position="58"/>
    </location>
</feature>
<organism evidence="2 3">
    <name type="scientific">Vespula vulgaris</name>
    <name type="common">Yellow jacket</name>
    <name type="synonym">Wasp</name>
    <dbReference type="NCBI Taxonomy" id="7454"/>
    <lineage>
        <taxon>Eukaryota</taxon>
        <taxon>Metazoa</taxon>
        <taxon>Ecdysozoa</taxon>
        <taxon>Arthropoda</taxon>
        <taxon>Hexapoda</taxon>
        <taxon>Insecta</taxon>
        <taxon>Pterygota</taxon>
        <taxon>Neoptera</taxon>
        <taxon>Endopterygota</taxon>
        <taxon>Hymenoptera</taxon>
        <taxon>Apocrita</taxon>
        <taxon>Aculeata</taxon>
        <taxon>Vespoidea</taxon>
        <taxon>Vespidae</taxon>
        <taxon>Vespinae</taxon>
        <taxon>Vespula</taxon>
    </lineage>
</organism>
<comment type="caution">
    <text evidence="2">The sequence shown here is derived from an EMBL/GenBank/DDBJ whole genome shotgun (WGS) entry which is preliminary data.</text>
</comment>
<protein>
    <submittedName>
        <fullName evidence="2">Uncharacterized protein</fullName>
    </submittedName>
</protein>
<feature type="region of interest" description="Disordered" evidence="1">
    <location>
        <begin position="42"/>
        <end position="86"/>
    </location>
</feature>
<gene>
    <name evidence="2" type="ORF">HZH66_014240</name>
</gene>
<evidence type="ECO:0000313" key="2">
    <source>
        <dbReference type="EMBL" id="KAF7380864.1"/>
    </source>
</evidence>
<dbReference type="EMBL" id="JACSEA010000021">
    <property type="protein sequence ID" value="KAF7380864.1"/>
    <property type="molecule type" value="Genomic_DNA"/>
</dbReference>
<evidence type="ECO:0000313" key="3">
    <source>
        <dbReference type="Proteomes" id="UP000614350"/>
    </source>
</evidence>
<evidence type="ECO:0000256" key="1">
    <source>
        <dbReference type="SAM" id="MobiDB-lite"/>
    </source>
</evidence>
<accession>A0A834J5M1</accession>
<feature type="compositionally biased region" description="Pro residues" evidence="1">
    <location>
        <begin position="7"/>
        <end position="17"/>
    </location>
</feature>
<name>A0A834J5M1_VESVU</name>
<sequence>MARRFPSRPPPSPPPSSAPLCERGIDRIACVPGIIHLPVAEDLAPARPTTSSASYSRNSVDRSRRLWSGLSRTEKEAGEMDFEFAV</sequence>
<reference evidence="2" key="1">
    <citation type="journal article" date="2020" name="G3 (Bethesda)">
        <title>High-Quality Assemblies for Three Invasive Social Wasps from the &lt;i&gt;Vespula&lt;/i&gt; Genus.</title>
        <authorList>
            <person name="Harrop T.W.R."/>
            <person name="Guhlin J."/>
            <person name="McLaughlin G.M."/>
            <person name="Permina E."/>
            <person name="Stockwell P."/>
            <person name="Gilligan J."/>
            <person name="Le Lec M.F."/>
            <person name="Gruber M.A.M."/>
            <person name="Quinn O."/>
            <person name="Lovegrove M."/>
            <person name="Duncan E.J."/>
            <person name="Remnant E.J."/>
            <person name="Van Eeckhoven J."/>
            <person name="Graham B."/>
            <person name="Knapp R.A."/>
            <person name="Langford K.W."/>
            <person name="Kronenberg Z."/>
            <person name="Press M.O."/>
            <person name="Eacker S.M."/>
            <person name="Wilson-Rankin E.E."/>
            <person name="Purcell J."/>
            <person name="Lester P.J."/>
            <person name="Dearden P.K."/>
        </authorList>
    </citation>
    <scope>NUCLEOTIDE SEQUENCE</scope>
    <source>
        <strain evidence="2">Marl-1</strain>
    </source>
</reference>
<dbReference type="Proteomes" id="UP000614350">
    <property type="component" value="Unassembled WGS sequence"/>
</dbReference>
<keyword evidence="3" id="KW-1185">Reference proteome</keyword>
<proteinExistence type="predicted"/>